<evidence type="ECO:0000313" key="2">
    <source>
        <dbReference type="EMBL" id="GAA4829526.1"/>
    </source>
</evidence>
<evidence type="ECO:0000313" key="3">
    <source>
        <dbReference type="Proteomes" id="UP001500298"/>
    </source>
</evidence>
<name>A0ABP9D6K0_9BACT</name>
<organism evidence="2 3">
    <name type="scientific">Algivirga pacifica</name>
    <dbReference type="NCBI Taxonomy" id="1162670"/>
    <lineage>
        <taxon>Bacteria</taxon>
        <taxon>Pseudomonadati</taxon>
        <taxon>Bacteroidota</taxon>
        <taxon>Cytophagia</taxon>
        <taxon>Cytophagales</taxon>
        <taxon>Flammeovirgaceae</taxon>
        <taxon>Algivirga</taxon>
    </lineage>
</organism>
<dbReference type="EMBL" id="BAABJX010000021">
    <property type="protein sequence ID" value="GAA4829526.1"/>
    <property type="molecule type" value="Genomic_DNA"/>
</dbReference>
<accession>A0ABP9D6K0</accession>
<keyword evidence="3" id="KW-1185">Reference proteome</keyword>
<evidence type="ECO:0000256" key="1">
    <source>
        <dbReference type="SAM" id="Phobius"/>
    </source>
</evidence>
<gene>
    <name evidence="2" type="ORF">GCM10023331_13400</name>
</gene>
<protein>
    <recommendedName>
        <fullName evidence="4">DUF4834 domain-containing protein</fullName>
    </recommendedName>
</protein>
<keyword evidence="1" id="KW-1133">Transmembrane helix</keyword>
<keyword evidence="1" id="KW-0812">Transmembrane</keyword>
<sequence>MFFLPILGALFFAGAAAFLFIAYLEKRKAREIAMNKKRLANEIRVAYQDPSKHNVVNIGLYDQKTQSMRDVTTVESDEVEDQFSKELKRKDVVVF</sequence>
<evidence type="ECO:0008006" key="4">
    <source>
        <dbReference type="Google" id="ProtNLM"/>
    </source>
</evidence>
<keyword evidence="1" id="KW-0472">Membrane</keyword>
<proteinExistence type="predicted"/>
<dbReference type="Proteomes" id="UP001500298">
    <property type="component" value="Unassembled WGS sequence"/>
</dbReference>
<reference evidence="3" key="1">
    <citation type="journal article" date="2019" name="Int. J. Syst. Evol. Microbiol.">
        <title>The Global Catalogue of Microorganisms (GCM) 10K type strain sequencing project: providing services to taxonomists for standard genome sequencing and annotation.</title>
        <authorList>
            <consortium name="The Broad Institute Genomics Platform"/>
            <consortium name="The Broad Institute Genome Sequencing Center for Infectious Disease"/>
            <person name="Wu L."/>
            <person name="Ma J."/>
        </authorList>
    </citation>
    <scope>NUCLEOTIDE SEQUENCE [LARGE SCALE GENOMIC DNA]</scope>
    <source>
        <strain evidence="3">JCM 18326</strain>
    </source>
</reference>
<comment type="caution">
    <text evidence="2">The sequence shown here is derived from an EMBL/GenBank/DDBJ whole genome shotgun (WGS) entry which is preliminary data.</text>
</comment>
<feature type="transmembrane region" description="Helical" evidence="1">
    <location>
        <begin position="6"/>
        <end position="24"/>
    </location>
</feature>